<sequence length="584" mass="63010">MKNNIFIKNVAGLKKYAINHKIISGIVLLVILYFGYLGFNSFFKSDGQVQYVLAPVSKGSIIVSITGSGQVSAYNQVDIKPKVSGDVVYVGIVNGQEVKAGTLIAQLDDRDAQKSVRDAEVNLESAKISLQKLEEPADALSVIQAENSLTQAKTSLEKAYDDGATDVSNAFLDMPSVVTGLQDILSGTSASKGTQDNISYFSNLVTSYNDNVSIYKNDAADKYKEARIIYDNSLNSYKITARFTDEETTEKLISDTYNMARSISEAVKSVSNFLSFVKDRLTERQYSVPQSLTTYLSSLSTYTSTVNSNLSTLFSIKNTIVNSKMSIEEKTESLAKLKEGVSDLDLASQKLSLKQKENALLDVQEKLSDYYIRAPFNGTIVKVNVKKSDAASSGTAVATLVTRQKIAELSLNEIDAAKIKVDQKAMLSFDAVDGLNIAGKVAEVDAVGTVSQGVVTYNVKISFDTQDDRVKSGMSVSAAIVIDFKQDVLIVPNSAIKSGNNISYAEMLDKTFSANQGSQGVASDNLPKQQIVETGITDDTNIEIISGLKEGDQIIIKTINSSTSSSSSQQTPSILGAIGGNNKR</sequence>
<evidence type="ECO:0000313" key="8">
    <source>
        <dbReference type="EMBL" id="OGZ03238.1"/>
    </source>
</evidence>
<dbReference type="Pfam" id="PF25990">
    <property type="entry name" value="Beta-barrel_YknX"/>
    <property type="match status" value="1"/>
</dbReference>
<comment type="caution">
    <text evidence="8">The sequence shown here is derived from an EMBL/GenBank/DDBJ whole genome shotgun (WGS) entry which is preliminary data.</text>
</comment>
<evidence type="ECO:0000259" key="6">
    <source>
        <dbReference type="Pfam" id="PF25917"/>
    </source>
</evidence>
<dbReference type="Gene3D" id="1.10.287.470">
    <property type="entry name" value="Helix hairpin bin"/>
    <property type="match status" value="1"/>
</dbReference>
<dbReference type="InterPro" id="IPR050465">
    <property type="entry name" value="UPF0194_transport"/>
</dbReference>
<dbReference type="SUPFAM" id="SSF111369">
    <property type="entry name" value="HlyD-like secretion proteins"/>
    <property type="match status" value="1"/>
</dbReference>
<dbReference type="Proteomes" id="UP000178599">
    <property type="component" value="Unassembled WGS sequence"/>
</dbReference>
<dbReference type="Gene3D" id="2.40.420.20">
    <property type="match status" value="1"/>
</dbReference>
<evidence type="ECO:0000259" key="7">
    <source>
        <dbReference type="Pfam" id="PF25990"/>
    </source>
</evidence>
<dbReference type="InterPro" id="IPR058636">
    <property type="entry name" value="Beta-barrel_YknX"/>
</dbReference>
<comment type="subcellular location">
    <subcellularLocation>
        <location evidence="1">Cell envelope</location>
    </subcellularLocation>
</comment>
<keyword evidence="3" id="KW-0175">Coiled coil</keyword>
<dbReference type="GO" id="GO:0016020">
    <property type="term" value="C:membrane"/>
    <property type="evidence" value="ECO:0007669"/>
    <property type="project" value="InterPro"/>
</dbReference>
<keyword evidence="5" id="KW-1133">Transmembrane helix</keyword>
<comment type="similarity">
    <text evidence="2">Belongs to the membrane fusion protein (MFP) (TC 8.A.1) family.</text>
</comment>
<dbReference type="GO" id="GO:0022857">
    <property type="term" value="F:transmembrane transporter activity"/>
    <property type="evidence" value="ECO:0007669"/>
    <property type="project" value="InterPro"/>
</dbReference>
<evidence type="ECO:0000256" key="5">
    <source>
        <dbReference type="SAM" id="Phobius"/>
    </source>
</evidence>
<protein>
    <submittedName>
        <fullName evidence="8">Uncharacterized protein</fullName>
    </submittedName>
</protein>
<dbReference type="AlphaFoldDB" id="A0A1G2CS16"/>
<evidence type="ECO:0000256" key="3">
    <source>
        <dbReference type="ARBA" id="ARBA00023054"/>
    </source>
</evidence>
<evidence type="ECO:0000256" key="2">
    <source>
        <dbReference type="ARBA" id="ARBA00009477"/>
    </source>
</evidence>
<keyword evidence="5" id="KW-0472">Membrane</keyword>
<dbReference type="PANTHER" id="PTHR32347:SF23">
    <property type="entry name" value="BLL5650 PROTEIN"/>
    <property type="match status" value="1"/>
</dbReference>
<accession>A0A1G2CS16</accession>
<proteinExistence type="inferred from homology"/>
<dbReference type="Gene3D" id="2.40.50.100">
    <property type="match status" value="1"/>
</dbReference>
<evidence type="ECO:0000256" key="4">
    <source>
        <dbReference type="SAM" id="MobiDB-lite"/>
    </source>
</evidence>
<dbReference type="Gene3D" id="2.40.30.170">
    <property type="match status" value="1"/>
</dbReference>
<dbReference type="PANTHER" id="PTHR32347">
    <property type="entry name" value="EFFLUX SYSTEM COMPONENT YKNX-RELATED"/>
    <property type="match status" value="1"/>
</dbReference>
<name>A0A1G2CS16_9BACT</name>
<dbReference type="Pfam" id="PF25917">
    <property type="entry name" value="BSH_RND"/>
    <property type="match status" value="1"/>
</dbReference>
<reference evidence="8 9" key="1">
    <citation type="journal article" date="2016" name="Nat. Commun.">
        <title>Thousands of microbial genomes shed light on interconnected biogeochemical processes in an aquifer system.</title>
        <authorList>
            <person name="Anantharaman K."/>
            <person name="Brown C.T."/>
            <person name="Hug L.A."/>
            <person name="Sharon I."/>
            <person name="Castelle C.J."/>
            <person name="Probst A.J."/>
            <person name="Thomas B.C."/>
            <person name="Singh A."/>
            <person name="Wilkins M.J."/>
            <person name="Karaoz U."/>
            <person name="Brodie E.L."/>
            <person name="Williams K.H."/>
            <person name="Hubbard S.S."/>
            <person name="Banfield J.F."/>
        </authorList>
    </citation>
    <scope>NUCLEOTIDE SEQUENCE [LARGE SCALE GENOMIC DNA]</scope>
</reference>
<evidence type="ECO:0000256" key="1">
    <source>
        <dbReference type="ARBA" id="ARBA00004196"/>
    </source>
</evidence>
<feature type="region of interest" description="Disordered" evidence="4">
    <location>
        <begin position="561"/>
        <end position="584"/>
    </location>
</feature>
<feature type="compositionally biased region" description="Low complexity" evidence="4">
    <location>
        <begin position="561"/>
        <end position="574"/>
    </location>
</feature>
<evidence type="ECO:0000313" key="9">
    <source>
        <dbReference type="Proteomes" id="UP000178599"/>
    </source>
</evidence>
<dbReference type="InterPro" id="IPR058625">
    <property type="entry name" value="MdtA-like_BSH"/>
</dbReference>
<organism evidence="8 9">
    <name type="scientific">Candidatus Liptonbacteria bacterium RIFOXYB1_FULL_36_10</name>
    <dbReference type="NCBI Taxonomy" id="1798654"/>
    <lineage>
        <taxon>Bacteria</taxon>
        <taxon>Candidatus Liptoniibacteriota</taxon>
    </lineage>
</organism>
<keyword evidence="5" id="KW-0812">Transmembrane</keyword>
<dbReference type="InterPro" id="IPR006143">
    <property type="entry name" value="RND_pump_MFP"/>
</dbReference>
<feature type="domain" description="Multidrug resistance protein MdtA-like barrel-sandwich hybrid" evidence="6">
    <location>
        <begin position="75"/>
        <end position="402"/>
    </location>
</feature>
<feature type="domain" description="YknX-like beta-barrel" evidence="7">
    <location>
        <begin position="408"/>
        <end position="480"/>
    </location>
</feature>
<dbReference type="NCBIfam" id="TIGR01730">
    <property type="entry name" value="RND_mfp"/>
    <property type="match status" value="1"/>
</dbReference>
<feature type="transmembrane region" description="Helical" evidence="5">
    <location>
        <begin position="21"/>
        <end position="39"/>
    </location>
</feature>
<dbReference type="GO" id="GO:0030313">
    <property type="term" value="C:cell envelope"/>
    <property type="evidence" value="ECO:0007669"/>
    <property type="project" value="UniProtKB-SubCell"/>
</dbReference>
<gene>
    <name evidence="8" type="ORF">A2390_01655</name>
</gene>
<dbReference type="EMBL" id="MHLE01000006">
    <property type="protein sequence ID" value="OGZ03238.1"/>
    <property type="molecule type" value="Genomic_DNA"/>
</dbReference>